<dbReference type="InterPro" id="IPR000515">
    <property type="entry name" value="MetI-like"/>
</dbReference>
<proteinExistence type="inferred from homology"/>
<evidence type="ECO:0000256" key="6">
    <source>
        <dbReference type="ARBA" id="ARBA00023136"/>
    </source>
</evidence>
<sequence>MNNLKHLNTAEKHNNGNLLKKTGIFLFWLILWQILSSSINNSIIFVGPADVLASLAAQITTPEFWKTIGLSSFRIFIGFLSAFFCGIMTGCLAFRFSFLDELLAPVMLLAKSIPVASFVILALIWTGSENLSVFIAFTIVLPMSYTATLSGLKSTDEKLLEMAFVFRFSFPRKVKAVYFPALLPYLMTSVRTALGMSFKSGVAAEVIGVPSHSIGEQLYMAKIYLDTAGLFSWTLVIIAVTFLIENLFLFFLGSLGKKNHAGTGCRRTKKENMQN</sequence>
<feature type="transmembrane region" description="Helical" evidence="7">
    <location>
        <begin position="176"/>
        <end position="194"/>
    </location>
</feature>
<evidence type="ECO:0000256" key="1">
    <source>
        <dbReference type="ARBA" id="ARBA00004651"/>
    </source>
</evidence>
<dbReference type="AlphaFoldDB" id="A0AAW5F2A4"/>
<keyword evidence="3" id="KW-1003">Cell membrane</keyword>
<protein>
    <submittedName>
        <fullName evidence="9">ABC transporter permease subunit</fullName>
    </submittedName>
</protein>
<dbReference type="SUPFAM" id="SSF161098">
    <property type="entry name" value="MetI-like"/>
    <property type="match status" value="1"/>
</dbReference>
<keyword evidence="5 7" id="KW-1133">Transmembrane helix</keyword>
<evidence type="ECO:0000256" key="3">
    <source>
        <dbReference type="ARBA" id="ARBA00022475"/>
    </source>
</evidence>
<evidence type="ECO:0000256" key="2">
    <source>
        <dbReference type="ARBA" id="ARBA00022448"/>
    </source>
</evidence>
<feature type="domain" description="ABC transmembrane type-1" evidence="8">
    <location>
        <begin position="64"/>
        <end position="253"/>
    </location>
</feature>
<comment type="subcellular location">
    <subcellularLocation>
        <location evidence="1 7">Cell membrane</location>
        <topology evidence="1 7">Multi-pass membrane protein</topology>
    </subcellularLocation>
</comment>
<name>A0AAW5F2A4_CLOSY</name>
<accession>A0AAW5F2A4</accession>
<organism evidence="9 10">
    <name type="scientific">Clostridium symbiosum</name>
    <name type="common">Bacteroides symbiosus</name>
    <dbReference type="NCBI Taxonomy" id="1512"/>
    <lineage>
        <taxon>Bacteria</taxon>
        <taxon>Bacillati</taxon>
        <taxon>Bacillota</taxon>
        <taxon>Clostridia</taxon>
        <taxon>Lachnospirales</taxon>
        <taxon>Lachnospiraceae</taxon>
        <taxon>Otoolea</taxon>
    </lineage>
</organism>
<feature type="transmembrane region" description="Helical" evidence="7">
    <location>
        <begin position="25"/>
        <end position="46"/>
    </location>
</feature>
<dbReference type="Proteomes" id="UP001203136">
    <property type="component" value="Unassembled WGS sequence"/>
</dbReference>
<keyword evidence="4 7" id="KW-0812">Transmembrane</keyword>
<dbReference type="Gene3D" id="1.10.3720.10">
    <property type="entry name" value="MetI-like"/>
    <property type="match status" value="1"/>
</dbReference>
<dbReference type="EMBL" id="JAINVB010000001">
    <property type="protein sequence ID" value="MCK0086703.1"/>
    <property type="molecule type" value="Genomic_DNA"/>
</dbReference>
<dbReference type="GO" id="GO:0055085">
    <property type="term" value="P:transmembrane transport"/>
    <property type="evidence" value="ECO:0007669"/>
    <property type="project" value="InterPro"/>
</dbReference>
<evidence type="ECO:0000259" key="8">
    <source>
        <dbReference type="PROSITE" id="PS50928"/>
    </source>
</evidence>
<dbReference type="RefSeq" id="WP_024738381.1">
    <property type="nucleotide sequence ID" value="NZ_CABHNX010000233.1"/>
</dbReference>
<evidence type="ECO:0000256" key="4">
    <source>
        <dbReference type="ARBA" id="ARBA00022692"/>
    </source>
</evidence>
<evidence type="ECO:0000256" key="5">
    <source>
        <dbReference type="ARBA" id="ARBA00022989"/>
    </source>
</evidence>
<dbReference type="PANTHER" id="PTHR30151:SF0">
    <property type="entry name" value="ABC TRANSPORTER PERMEASE PROTEIN MJ0413-RELATED"/>
    <property type="match status" value="1"/>
</dbReference>
<keyword evidence="6 7" id="KW-0472">Membrane</keyword>
<dbReference type="GO" id="GO:0005886">
    <property type="term" value="C:plasma membrane"/>
    <property type="evidence" value="ECO:0007669"/>
    <property type="project" value="UniProtKB-SubCell"/>
</dbReference>
<comment type="similarity">
    <text evidence="7">Belongs to the binding-protein-dependent transport system permease family.</text>
</comment>
<dbReference type="Pfam" id="PF00528">
    <property type="entry name" value="BPD_transp_1"/>
    <property type="match status" value="1"/>
</dbReference>
<feature type="transmembrane region" description="Helical" evidence="7">
    <location>
        <begin position="230"/>
        <end position="252"/>
    </location>
</feature>
<dbReference type="InterPro" id="IPR035906">
    <property type="entry name" value="MetI-like_sf"/>
</dbReference>
<reference evidence="9" key="1">
    <citation type="journal article" date="2022" name="Cell Host Microbe">
        <title>Colonization of the live biotherapeutic product VE303 and modulation of the microbiota and metabolites in healthy volunteers.</title>
        <authorList>
            <person name="Dsouza M."/>
            <person name="Menon R."/>
            <person name="Crossette E."/>
            <person name="Bhattarai S.K."/>
            <person name="Schneider J."/>
            <person name="Kim Y.G."/>
            <person name="Reddy S."/>
            <person name="Caballero S."/>
            <person name="Felix C."/>
            <person name="Cornacchione L."/>
            <person name="Hendrickson J."/>
            <person name="Watson A.R."/>
            <person name="Minot S.S."/>
            <person name="Greenfield N."/>
            <person name="Schopf L."/>
            <person name="Szabady R."/>
            <person name="Patarroyo J."/>
            <person name="Smith W."/>
            <person name="Harrison P."/>
            <person name="Kuijper E.J."/>
            <person name="Kelly C.P."/>
            <person name="Olle B."/>
            <person name="Bobilev D."/>
            <person name="Silber J.L."/>
            <person name="Bucci V."/>
            <person name="Roberts B."/>
            <person name="Faith J."/>
            <person name="Norman J.M."/>
        </authorList>
    </citation>
    <scope>NUCLEOTIDE SEQUENCE</scope>
    <source>
        <strain evidence="9">VE303-04</strain>
    </source>
</reference>
<evidence type="ECO:0000313" key="10">
    <source>
        <dbReference type="Proteomes" id="UP001203136"/>
    </source>
</evidence>
<keyword evidence="2 7" id="KW-0813">Transport</keyword>
<feature type="transmembrane region" description="Helical" evidence="7">
    <location>
        <begin position="73"/>
        <end position="94"/>
    </location>
</feature>
<dbReference type="PROSITE" id="PS50928">
    <property type="entry name" value="ABC_TM1"/>
    <property type="match status" value="1"/>
</dbReference>
<evidence type="ECO:0000313" key="9">
    <source>
        <dbReference type="EMBL" id="MCK0086703.1"/>
    </source>
</evidence>
<dbReference type="PANTHER" id="PTHR30151">
    <property type="entry name" value="ALKANE SULFONATE ABC TRANSPORTER-RELATED, MEMBRANE SUBUNIT"/>
    <property type="match status" value="1"/>
</dbReference>
<feature type="transmembrane region" description="Helical" evidence="7">
    <location>
        <begin position="106"/>
        <end position="125"/>
    </location>
</feature>
<feature type="transmembrane region" description="Helical" evidence="7">
    <location>
        <begin position="131"/>
        <end position="152"/>
    </location>
</feature>
<gene>
    <name evidence="9" type="ORF">K5I21_12610</name>
</gene>
<evidence type="ECO:0000256" key="7">
    <source>
        <dbReference type="RuleBase" id="RU363032"/>
    </source>
</evidence>
<comment type="caution">
    <text evidence="9">The sequence shown here is derived from an EMBL/GenBank/DDBJ whole genome shotgun (WGS) entry which is preliminary data.</text>
</comment>